<dbReference type="EMBL" id="JAJSOW010000004">
    <property type="protein sequence ID" value="KAI9191907.1"/>
    <property type="molecule type" value="Genomic_DNA"/>
</dbReference>
<dbReference type="Proteomes" id="UP001064489">
    <property type="component" value="Chromosome 6"/>
</dbReference>
<dbReference type="Gene3D" id="2.40.40.10">
    <property type="entry name" value="RlpA-like domain"/>
    <property type="match status" value="1"/>
</dbReference>
<feature type="chain" id="PRO_5042441310" description="Expansin-like EG45 domain-containing protein" evidence="1">
    <location>
        <begin position="28"/>
        <end position="141"/>
    </location>
</feature>
<dbReference type="InterPro" id="IPR007112">
    <property type="entry name" value="Expansin/allergen_DPBB_dom"/>
</dbReference>
<comment type="caution">
    <text evidence="4">The sequence shown here is derived from an EMBL/GenBank/DDBJ whole genome shotgun (WGS) entry which is preliminary data.</text>
</comment>
<protein>
    <recommendedName>
        <fullName evidence="2">Expansin-like EG45 domain-containing protein</fullName>
    </recommendedName>
</protein>
<evidence type="ECO:0000313" key="3">
    <source>
        <dbReference type="EMBL" id="KAI9190935.1"/>
    </source>
</evidence>
<dbReference type="PANTHER" id="PTHR47480">
    <property type="entry name" value="EG45-LIKE DOMAIN CONTAINING PROTEIN"/>
    <property type="match status" value="1"/>
</dbReference>
<reference evidence="4" key="2">
    <citation type="submission" date="2023-02" db="EMBL/GenBank/DDBJ databases">
        <authorList>
            <person name="Swenson N.G."/>
            <person name="Wegrzyn J.L."/>
            <person name="Mcevoy S.L."/>
        </authorList>
    </citation>
    <scope>NUCLEOTIDE SEQUENCE</scope>
    <source>
        <strain evidence="4">91603</strain>
        <tissue evidence="4">Leaf</tissue>
    </source>
</reference>
<feature type="signal peptide" evidence="1">
    <location>
        <begin position="1"/>
        <end position="27"/>
    </location>
</feature>
<evidence type="ECO:0000313" key="5">
    <source>
        <dbReference type="Proteomes" id="UP001064489"/>
    </source>
</evidence>
<dbReference type="EMBL" id="JAJSOW010000004">
    <property type="protein sequence ID" value="KAI9190935.1"/>
    <property type="molecule type" value="Genomic_DNA"/>
</dbReference>
<gene>
    <name evidence="3" type="ORF">LWI28_001072</name>
    <name evidence="4" type="ORF">LWI28_015277</name>
</gene>
<evidence type="ECO:0000313" key="4">
    <source>
        <dbReference type="EMBL" id="KAI9191907.1"/>
    </source>
</evidence>
<sequence>MSKHQPSGVLQWLSLFLLMSLFGLSRGDVGTAAQYSPPYMPTACFGNNPAQFPSSNLFGAAGDGLWDNGASCGRQYLVRCISASVPNTCILEETIQIRIVDLATTSVSRPSKNDATIVLSTTAFTTIANGSANLINIEYSQ</sequence>
<dbReference type="InterPro" id="IPR009009">
    <property type="entry name" value="RlpA-like_DPBB"/>
</dbReference>
<name>A0AAD5JAN6_ACENE</name>
<evidence type="ECO:0000256" key="1">
    <source>
        <dbReference type="SAM" id="SignalP"/>
    </source>
</evidence>
<dbReference type="AlphaFoldDB" id="A0AAD5JAN6"/>
<dbReference type="PANTHER" id="PTHR47480:SF1">
    <property type="entry name" value="EG45-LIKE DOMAIN CONTAINING PROTEIN 1"/>
    <property type="match status" value="1"/>
</dbReference>
<feature type="domain" description="Expansin-like EG45" evidence="2">
    <location>
        <begin position="41"/>
        <end position="141"/>
    </location>
</feature>
<dbReference type="InterPro" id="IPR036908">
    <property type="entry name" value="RlpA-like_sf"/>
</dbReference>
<dbReference type="PROSITE" id="PS50842">
    <property type="entry name" value="EXPANSIN_EG45"/>
    <property type="match status" value="1"/>
</dbReference>
<accession>A0AAD5JAN6</accession>
<reference evidence="4" key="1">
    <citation type="journal article" date="2022" name="Plant J.">
        <title>Strategies of tolerance reflected in two North American maple genomes.</title>
        <authorList>
            <person name="McEvoy S.L."/>
            <person name="Sezen U.U."/>
            <person name="Trouern-Trend A."/>
            <person name="McMahon S.M."/>
            <person name="Schaberg P.G."/>
            <person name="Yang J."/>
            <person name="Wegrzyn J.L."/>
            <person name="Swenson N.G."/>
        </authorList>
    </citation>
    <scope>NUCLEOTIDE SEQUENCE</scope>
    <source>
        <strain evidence="4">91603</strain>
    </source>
</reference>
<keyword evidence="5" id="KW-1185">Reference proteome</keyword>
<dbReference type="Pfam" id="PF03330">
    <property type="entry name" value="DPBB_1"/>
    <property type="match status" value="1"/>
</dbReference>
<keyword evidence="1" id="KW-0732">Signal</keyword>
<dbReference type="CDD" id="cd22269">
    <property type="entry name" value="DPBB_EG45-like"/>
    <property type="match status" value="1"/>
</dbReference>
<evidence type="ECO:0000259" key="2">
    <source>
        <dbReference type="PROSITE" id="PS50842"/>
    </source>
</evidence>
<organism evidence="4 5">
    <name type="scientific">Acer negundo</name>
    <name type="common">Box elder</name>
    <dbReference type="NCBI Taxonomy" id="4023"/>
    <lineage>
        <taxon>Eukaryota</taxon>
        <taxon>Viridiplantae</taxon>
        <taxon>Streptophyta</taxon>
        <taxon>Embryophyta</taxon>
        <taxon>Tracheophyta</taxon>
        <taxon>Spermatophyta</taxon>
        <taxon>Magnoliopsida</taxon>
        <taxon>eudicotyledons</taxon>
        <taxon>Gunneridae</taxon>
        <taxon>Pentapetalae</taxon>
        <taxon>rosids</taxon>
        <taxon>malvids</taxon>
        <taxon>Sapindales</taxon>
        <taxon>Sapindaceae</taxon>
        <taxon>Hippocastanoideae</taxon>
        <taxon>Acereae</taxon>
        <taxon>Acer</taxon>
    </lineage>
</organism>
<dbReference type="SUPFAM" id="SSF50685">
    <property type="entry name" value="Barwin-like endoglucanases"/>
    <property type="match status" value="1"/>
</dbReference>
<proteinExistence type="predicted"/>